<dbReference type="SMART" id="SM00020">
    <property type="entry name" value="Tryp_SPc"/>
    <property type="match status" value="1"/>
</dbReference>
<keyword evidence="6 11" id="KW-0720">Serine protease</keyword>
<evidence type="ECO:0000256" key="10">
    <source>
        <dbReference type="ARBA" id="ARBA00084094"/>
    </source>
</evidence>
<dbReference type="InterPro" id="IPR001254">
    <property type="entry name" value="Trypsin_dom"/>
</dbReference>
<dbReference type="InterPro" id="IPR009003">
    <property type="entry name" value="Peptidase_S1_PA"/>
</dbReference>
<feature type="chain" id="PRO_5042500145" evidence="12">
    <location>
        <begin position="19"/>
        <end position="284"/>
    </location>
</feature>
<evidence type="ECO:0000256" key="9">
    <source>
        <dbReference type="ARBA" id="ARBA00055534"/>
    </source>
</evidence>
<dbReference type="InterPro" id="IPR050430">
    <property type="entry name" value="Peptidase_S1"/>
</dbReference>
<comment type="similarity">
    <text evidence="2">Belongs to the peptidase S1 family.</text>
</comment>
<evidence type="ECO:0000256" key="8">
    <source>
        <dbReference type="ARBA" id="ARBA00023240"/>
    </source>
</evidence>
<dbReference type="Proteomes" id="UP000694872">
    <property type="component" value="Unplaced"/>
</dbReference>
<keyword evidence="10" id="KW-1205">Fibrinolytic toxin</keyword>
<evidence type="ECO:0000256" key="11">
    <source>
        <dbReference type="RuleBase" id="RU363034"/>
    </source>
</evidence>
<dbReference type="PRINTS" id="PR00722">
    <property type="entry name" value="CHYMOTRYPSIN"/>
</dbReference>
<accession>A0AAJ7EIR4</accession>
<dbReference type="PANTHER" id="PTHR24276">
    <property type="entry name" value="POLYSERASE-RELATED"/>
    <property type="match status" value="1"/>
</dbReference>
<dbReference type="Gene3D" id="2.40.10.10">
    <property type="entry name" value="Trypsin-like serine proteases"/>
    <property type="match status" value="2"/>
</dbReference>
<evidence type="ECO:0000256" key="5">
    <source>
        <dbReference type="ARBA" id="ARBA00022801"/>
    </source>
</evidence>
<evidence type="ECO:0000256" key="6">
    <source>
        <dbReference type="ARBA" id="ARBA00022825"/>
    </source>
</evidence>
<dbReference type="PROSITE" id="PS00134">
    <property type="entry name" value="TRYPSIN_HIS"/>
    <property type="match status" value="1"/>
</dbReference>
<evidence type="ECO:0000256" key="3">
    <source>
        <dbReference type="ARBA" id="ARBA00022656"/>
    </source>
</evidence>
<organism evidence="14">
    <name type="scientific">Papilio xuthus</name>
    <name type="common">Asian swallowtail butterfly</name>
    <dbReference type="NCBI Taxonomy" id="66420"/>
    <lineage>
        <taxon>Eukaryota</taxon>
        <taxon>Metazoa</taxon>
        <taxon>Ecdysozoa</taxon>
        <taxon>Arthropoda</taxon>
        <taxon>Hexapoda</taxon>
        <taxon>Insecta</taxon>
        <taxon>Pterygota</taxon>
        <taxon>Neoptera</taxon>
        <taxon>Endopterygota</taxon>
        <taxon>Lepidoptera</taxon>
        <taxon>Glossata</taxon>
        <taxon>Ditrysia</taxon>
        <taxon>Papilionoidea</taxon>
        <taxon>Papilionidae</taxon>
        <taxon>Papilioninae</taxon>
        <taxon>Papilio</taxon>
    </lineage>
</organism>
<keyword evidence="12" id="KW-0732">Signal</keyword>
<dbReference type="InterPro" id="IPR033116">
    <property type="entry name" value="TRYPSIN_SER"/>
</dbReference>
<dbReference type="PROSITE" id="PS50240">
    <property type="entry name" value="TRYPSIN_DOM"/>
    <property type="match status" value="1"/>
</dbReference>
<comment type="subcellular location">
    <subcellularLocation>
        <location evidence="1">Secreted</location>
        <location evidence="1">Extracellular space</location>
    </subcellularLocation>
</comment>
<sequence length="284" mass="30039">MKLSLVALSCLLLAAANAYEQIDLNYHENVGIPKAEAIRQAELAADFDGSRIVGGSTVSRLGEWPFIGGLVISLTDGRQSVCGSSLLSTTKLVTAAHCWRTHNVQARQFTVVLGSLRLFSGGTRINTNRVEMHSSYNMNTLNNDIAMITINSVNLNNNVNTIALASGSNNYAGSWARAAGFGLTRDGGAISNSQALSHARLQVITNAACRNTYGSAVVVSSTLCVSGANRISTCSGDSGGPLTTDDRRTLIGITSFGSDSGCQRNLPAGFARVTSFNSWIRARM</sequence>
<dbReference type="GO" id="GO:0004252">
    <property type="term" value="F:serine-type endopeptidase activity"/>
    <property type="evidence" value="ECO:0007669"/>
    <property type="project" value="InterPro"/>
</dbReference>
<dbReference type="InterPro" id="IPR018114">
    <property type="entry name" value="TRYPSIN_HIS"/>
</dbReference>
<dbReference type="InterPro" id="IPR001314">
    <property type="entry name" value="Peptidase_S1A"/>
</dbReference>
<dbReference type="AlphaFoldDB" id="A0AAJ7EIR4"/>
<dbReference type="RefSeq" id="XP_013178894.1">
    <property type="nucleotide sequence ID" value="XM_013323440.1"/>
</dbReference>
<evidence type="ECO:0000256" key="12">
    <source>
        <dbReference type="SAM" id="SignalP"/>
    </source>
</evidence>
<dbReference type="Pfam" id="PF00089">
    <property type="entry name" value="Trypsin"/>
    <property type="match status" value="1"/>
</dbReference>
<comment type="function">
    <text evidence="9">Fibrinolytic activity; shows preferential cleavage of Arg-Gly bonds in all three fibrinogen chains. Contact with the caterpillars causes severe bleeding, due the anticoagulant effect of the protein.</text>
</comment>
<evidence type="ECO:0000256" key="2">
    <source>
        <dbReference type="ARBA" id="ARBA00007664"/>
    </source>
</evidence>
<name>A0AAJ7EIR4_PAPXU</name>
<dbReference type="PROSITE" id="PS00135">
    <property type="entry name" value="TRYPSIN_SER"/>
    <property type="match status" value="1"/>
</dbReference>
<dbReference type="GeneID" id="106126006"/>
<dbReference type="GO" id="GO:0090729">
    <property type="term" value="F:toxin activity"/>
    <property type="evidence" value="ECO:0007669"/>
    <property type="project" value="UniProtKB-KW"/>
</dbReference>
<dbReference type="PANTHER" id="PTHR24276:SF91">
    <property type="entry name" value="AT26814P-RELATED"/>
    <property type="match status" value="1"/>
</dbReference>
<evidence type="ECO:0000313" key="14">
    <source>
        <dbReference type="RefSeq" id="XP_013178894.1"/>
    </source>
</evidence>
<dbReference type="GO" id="GO:0005576">
    <property type="term" value="C:extracellular region"/>
    <property type="evidence" value="ECO:0007669"/>
    <property type="project" value="UniProtKB-SubCell"/>
</dbReference>
<keyword evidence="8" id="KW-1199">Hemostasis impairing toxin</keyword>
<dbReference type="FunFam" id="2.40.10.10:FF:000068">
    <property type="entry name" value="transmembrane protease serine 2"/>
    <property type="match status" value="1"/>
</dbReference>
<evidence type="ECO:0000256" key="1">
    <source>
        <dbReference type="ARBA" id="ARBA00004239"/>
    </source>
</evidence>
<gene>
    <name evidence="14" type="primary">LOC106126006</name>
</gene>
<reference evidence="14" key="1">
    <citation type="submission" date="2025-08" db="UniProtKB">
        <authorList>
            <consortium name="RefSeq"/>
        </authorList>
    </citation>
    <scope>IDENTIFICATION</scope>
</reference>
<dbReference type="SUPFAM" id="SSF50494">
    <property type="entry name" value="Trypsin-like serine proteases"/>
    <property type="match status" value="1"/>
</dbReference>
<proteinExistence type="inferred from homology"/>
<dbReference type="InterPro" id="IPR043504">
    <property type="entry name" value="Peptidase_S1_PA_chymotrypsin"/>
</dbReference>
<feature type="domain" description="Peptidase S1" evidence="13">
    <location>
        <begin position="52"/>
        <end position="284"/>
    </location>
</feature>
<feature type="signal peptide" evidence="12">
    <location>
        <begin position="1"/>
        <end position="18"/>
    </location>
</feature>
<keyword evidence="3" id="KW-0800">Toxin</keyword>
<dbReference type="CDD" id="cd00190">
    <property type="entry name" value="Tryp_SPc"/>
    <property type="match status" value="1"/>
</dbReference>
<dbReference type="KEGG" id="pxu:106126006"/>
<keyword evidence="4 11" id="KW-0645">Protease</keyword>
<evidence type="ECO:0000256" key="4">
    <source>
        <dbReference type="ARBA" id="ARBA00022670"/>
    </source>
</evidence>
<evidence type="ECO:0000259" key="13">
    <source>
        <dbReference type="PROSITE" id="PS50240"/>
    </source>
</evidence>
<protein>
    <submittedName>
        <fullName evidence="14">Collagenase-like isoform X1</fullName>
    </submittedName>
</protein>
<evidence type="ECO:0000256" key="7">
    <source>
        <dbReference type="ARBA" id="ARBA00023157"/>
    </source>
</evidence>
<keyword evidence="7" id="KW-1015">Disulfide bond</keyword>
<dbReference type="GO" id="GO:0006508">
    <property type="term" value="P:proteolysis"/>
    <property type="evidence" value="ECO:0007669"/>
    <property type="project" value="UniProtKB-KW"/>
</dbReference>
<keyword evidence="5 11" id="KW-0378">Hydrolase</keyword>